<evidence type="ECO:0000313" key="2">
    <source>
        <dbReference type="EMBL" id="BCI88942.1"/>
    </source>
</evidence>
<accession>A0A7G1IG74</accession>
<evidence type="ECO:0000313" key="3">
    <source>
        <dbReference type="Proteomes" id="UP000516380"/>
    </source>
</evidence>
<organism evidence="2 3">
    <name type="scientific">Mycobacterium kansasii</name>
    <dbReference type="NCBI Taxonomy" id="1768"/>
    <lineage>
        <taxon>Bacteria</taxon>
        <taxon>Bacillati</taxon>
        <taxon>Actinomycetota</taxon>
        <taxon>Actinomycetes</taxon>
        <taxon>Mycobacteriales</taxon>
        <taxon>Mycobacteriaceae</taxon>
        <taxon>Mycobacterium</taxon>
    </lineage>
</organism>
<sequence length="117" mass="11372">MAAAVGGQGAVGVRLVEDARGGGSGGAAAGVDPHVRVGLDVAEPLGFPAEAGGDDIGVRVGMIDHLEHHIAPGAGLAADVFEHQDPRSEQGTGACAINPDGRAHEPAGAQQLCAGPG</sequence>
<gene>
    <name evidence="2" type="ORF">NIIDMKKI_41480</name>
</gene>
<feature type="region of interest" description="Disordered" evidence="1">
    <location>
        <begin position="85"/>
        <end position="117"/>
    </location>
</feature>
<dbReference type="Proteomes" id="UP000516380">
    <property type="component" value="Chromosome"/>
</dbReference>
<dbReference type="EMBL" id="AP023343">
    <property type="protein sequence ID" value="BCI88942.1"/>
    <property type="molecule type" value="Genomic_DNA"/>
</dbReference>
<keyword evidence="3" id="KW-1185">Reference proteome</keyword>
<evidence type="ECO:0000256" key="1">
    <source>
        <dbReference type="SAM" id="MobiDB-lite"/>
    </source>
</evidence>
<reference evidence="2 3" key="1">
    <citation type="submission" date="2020-07" db="EMBL/GenBank/DDBJ databases">
        <title>Mycobacterium kansasii (former subtype) with zoonotic potential isolated from diseased indoor pet cat, Japan.</title>
        <authorList>
            <person name="Fukano H."/>
            <person name="Terazono T."/>
            <person name="Hoshino Y."/>
        </authorList>
    </citation>
    <scope>NUCLEOTIDE SEQUENCE [LARGE SCALE GENOMIC DNA]</scope>
    <source>
        <strain evidence="2 3">Kuro-I</strain>
    </source>
</reference>
<proteinExistence type="predicted"/>
<name>A0A7G1IG74_MYCKA</name>
<protein>
    <submittedName>
        <fullName evidence="2">Uncharacterized protein</fullName>
    </submittedName>
</protein>
<dbReference type="AlphaFoldDB" id="A0A7G1IG74"/>